<proteinExistence type="predicted"/>
<evidence type="ECO:0000313" key="1">
    <source>
        <dbReference type="EMBL" id="CAJ2655255.1"/>
    </source>
</evidence>
<dbReference type="EMBL" id="CASHSV030000206">
    <property type="protein sequence ID" value="CAJ2655255.1"/>
    <property type="molecule type" value="Genomic_DNA"/>
</dbReference>
<comment type="caution">
    <text evidence="1">The sequence shown here is derived from an EMBL/GenBank/DDBJ whole genome shotgun (WGS) entry which is preliminary data.</text>
</comment>
<sequence>MSQIPNFNLWEFDPIILTKSKIIDKALFHYDGWYGNQAFCELFPDLYAKEVHKNFSVAELLGGADSGLTWRWNWSTSLDVNEEQQALNLQGLLADFSLHPTNQDQWRWLSESNGVFSVKSCYFSLLETRQAEYVEENVLEAIKRLWKTDVPSKIKVFGWRLLLNKLSTRAALNHRGILTNSHDLPCVFCFKQLDDSAHLFFSCSFSKKVWSIVLNWLGKTLPLGAEGWYHFTLFGDLFNVKDKGCVCYLVWLATSWNIWKLRNLVIFKGVIPDASSVVDAIKLSSWVWFTNRYGRKSCYPFSSRCLDHLSCIQNS</sequence>
<keyword evidence="2" id="KW-1185">Reference proteome</keyword>
<evidence type="ECO:0000313" key="2">
    <source>
        <dbReference type="Proteomes" id="UP001177021"/>
    </source>
</evidence>
<dbReference type="Proteomes" id="UP001177021">
    <property type="component" value="Unassembled WGS sequence"/>
</dbReference>
<accession>A0ACB0KH69</accession>
<name>A0ACB0KH69_TRIPR</name>
<protein>
    <submittedName>
        <fullName evidence="1">Uncharacterized protein</fullName>
    </submittedName>
</protein>
<gene>
    <name evidence="1" type="ORF">MILVUS5_LOCUS22226</name>
</gene>
<reference evidence="1" key="1">
    <citation type="submission" date="2023-10" db="EMBL/GenBank/DDBJ databases">
        <authorList>
            <person name="Rodriguez Cubillos JULIANA M."/>
            <person name="De Vega J."/>
        </authorList>
    </citation>
    <scope>NUCLEOTIDE SEQUENCE</scope>
</reference>
<organism evidence="1 2">
    <name type="scientific">Trifolium pratense</name>
    <name type="common">Red clover</name>
    <dbReference type="NCBI Taxonomy" id="57577"/>
    <lineage>
        <taxon>Eukaryota</taxon>
        <taxon>Viridiplantae</taxon>
        <taxon>Streptophyta</taxon>
        <taxon>Embryophyta</taxon>
        <taxon>Tracheophyta</taxon>
        <taxon>Spermatophyta</taxon>
        <taxon>Magnoliopsida</taxon>
        <taxon>eudicotyledons</taxon>
        <taxon>Gunneridae</taxon>
        <taxon>Pentapetalae</taxon>
        <taxon>rosids</taxon>
        <taxon>fabids</taxon>
        <taxon>Fabales</taxon>
        <taxon>Fabaceae</taxon>
        <taxon>Papilionoideae</taxon>
        <taxon>50 kb inversion clade</taxon>
        <taxon>NPAAA clade</taxon>
        <taxon>Hologalegina</taxon>
        <taxon>IRL clade</taxon>
        <taxon>Trifolieae</taxon>
        <taxon>Trifolium</taxon>
    </lineage>
</organism>